<gene>
    <name evidence="2" type="ORF">CAL25_11355</name>
</gene>
<keyword evidence="3" id="KW-1185">Reference proteome</keyword>
<dbReference type="EMBL" id="NEVP01000006">
    <property type="protein sequence ID" value="OZI52269.1"/>
    <property type="molecule type" value="Genomic_DNA"/>
</dbReference>
<accession>A0A261TRL6</accession>
<proteinExistence type="predicted"/>
<evidence type="ECO:0000313" key="3">
    <source>
        <dbReference type="Proteomes" id="UP000216913"/>
    </source>
</evidence>
<evidence type="ECO:0000256" key="1">
    <source>
        <dbReference type="SAM" id="SignalP"/>
    </source>
</evidence>
<keyword evidence="1" id="KW-0732">Signal</keyword>
<protein>
    <submittedName>
        <fullName evidence="2">Uncharacterized protein</fullName>
    </submittedName>
</protein>
<feature type="chain" id="PRO_5013328921" evidence="1">
    <location>
        <begin position="24"/>
        <end position="197"/>
    </location>
</feature>
<dbReference type="AlphaFoldDB" id="A0A261TRL6"/>
<feature type="signal peptide" evidence="1">
    <location>
        <begin position="1"/>
        <end position="23"/>
    </location>
</feature>
<dbReference type="OrthoDB" id="6047714at2"/>
<name>A0A261TRL6_9BORD</name>
<organism evidence="2 3">
    <name type="scientific">Bordetella genomosp. 5</name>
    <dbReference type="NCBI Taxonomy" id="1395608"/>
    <lineage>
        <taxon>Bacteria</taxon>
        <taxon>Pseudomonadati</taxon>
        <taxon>Pseudomonadota</taxon>
        <taxon>Betaproteobacteria</taxon>
        <taxon>Burkholderiales</taxon>
        <taxon>Alcaligenaceae</taxon>
        <taxon>Bordetella</taxon>
    </lineage>
</organism>
<sequence length="197" mass="22569">MRAFVSAWLLALAMLVMATPARAEGFDRQTSTQRYRQWLDDFERDFRRLRSVPQATNADVERIFADTLVPGSRAVVLVRKLNELRQNDLSNLSGGLLIALMRGAVVAGDGGTYTDTPPDLEPKVLRVWYLHVAGGEQLERYFADPEAFKPYRLPDNGTFERDVYPFLLFEDGPRLRLGAVPREFWNMLRFLENLPYA</sequence>
<comment type="caution">
    <text evidence="2">The sequence shown here is derived from an EMBL/GenBank/DDBJ whole genome shotgun (WGS) entry which is preliminary data.</text>
</comment>
<dbReference type="Proteomes" id="UP000216913">
    <property type="component" value="Unassembled WGS sequence"/>
</dbReference>
<evidence type="ECO:0000313" key="2">
    <source>
        <dbReference type="EMBL" id="OZI52269.1"/>
    </source>
</evidence>
<reference evidence="2 3" key="1">
    <citation type="submission" date="2017-05" db="EMBL/GenBank/DDBJ databases">
        <title>Complete and WGS of Bordetella genogroups.</title>
        <authorList>
            <person name="Spilker T."/>
            <person name="LiPuma J."/>
        </authorList>
    </citation>
    <scope>NUCLEOTIDE SEQUENCE [LARGE SCALE GENOMIC DNA]</scope>
    <source>
        <strain evidence="2 3">AU10456</strain>
    </source>
</reference>